<evidence type="ECO:0000256" key="1">
    <source>
        <dbReference type="SAM" id="MobiDB-lite"/>
    </source>
</evidence>
<comment type="caution">
    <text evidence="2">The sequence shown here is derived from an EMBL/GenBank/DDBJ whole genome shotgun (WGS) entry which is preliminary data.</text>
</comment>
<accession>A0AAW0FEQ4</accession>
<keyword evidence="3" id="KW-1185">Reference proteome</keyword>
<feature type="compositionally biased region" description="Basic and acidic residues" evidence="1">
    <location>
        <begin position="161"/>
        <end position="179"/>
    </location>
</feature>
<feature type="compositionally biased region" description="Basic and acidic residues" evidence="1">
    <location>
        <begin position="22"/>
        <end position="33"/>
    </location>
</feature>
<feature type="compositionally biased region" description="Basic residues" evidence="1">
    <location>
        <begin position="89"/>
        <end position="98"/>
    </location>
</feature>
<protein>
    <submittedName>
        <fullName evidence="2">Uncharacterized protein</fullName>
    </submittedName>
</protein>
<feature type="compositionally biased region" description="Acidic residues" evidence="1">
    <location>
        <begin position="71"/>
        <end position="82"/>
    </location>
</feature>
<name>A0AAW0FEQ4_9APHY</name>
<dbReference type="AlphaFoldDB" id="A0AAW0FEQ4"/>
<organism evidence="2 3">
    <name type="scientific">Cerrena zonata</name>
    <dbReference type="NCBI Taxonomy" id="2478898"/>
    <lineage>
        <taxon>Eukaryota</taxon>
        <taxon>Fungi</taxon>
        <taxon>Dikarya</taxon>
        <taxon>Basidiomycota</taxon>
        <taxon>Agaricomycotina</taxon>
        <taxon>Agaricomycetes</taxon>
        <taxon>Polyporales</taxon>
        <taxon>Cerrenaceae</taxon>
        <taxon>Cerrena</taxon>
    </lineage>
</organism>
<evidence type="ECO:0000313" key="3">
    <source>
        <dbReference type="Proteomes" id="UP001385951"/>
    </source>
</evidence>
<sequence>MPPPLRTESYNALSPGSKRARTRAERKVEEAAKDQQLIEAGSGTRPSKTKLLADPVWLKVHGTKRGHTESDGDSDGSGESNEDIDRSTPKKPRKKPRKSPSQQAQALDRSPNFGLHKNHPKKRPAQSTTSDPSEDEQRPPKKQKRKRLKKQQAQPEINEGEGDKDVHGGDIDTTMHDEAGTIAMSPGITGP</sequence>
<gene>
    <name evidence="2" type="ORF">QCA50_019378</name>
</gene>
<feature type="region of interest" description="Disordered" evidence="1">
    <location>
        <begin position="1"/>
        <end position="191"/>
    </location>
</feature>
<reference evidence="2 3" key="1">
    <citation type="submission" date="2022-09" db="EMBL/GenBank/DDBJ databases">
        <authorList>
            <person name="Palmer J.M."/>
        </authorList>
    </citation>
    <scope>NUCLEOTIDE SEQUENCE [LARGE SCALE GENOMIC DNA]</scope>
    <source>
        <strain evidence="2 3">DSM 7382</strain>
    </source>
</reference>
<dbReference type="Proteomes" id="UP001385951">
    <property type="component" value="Unassembled WGS sequence"/>
</dbReference>
<proteinExistence type="predicted"/>
<dbReference type="EMBL" id="JASBNA010000084">
    <property type="protein sequence ID" value="KAK7677687.1"/>
    <property type="molecule type" value="Genomic_DNA"/>
</dbReference>
<evidence type="ECO:0000313" key="2">
    <source>
        <dbReference type="EMBL" id="KAK7677687.1"/>
    </source>
</evidence>
<feature type="compositionally biased region" description="Basic residues" evidence="1">
    <location>
        <begin position="140"/>
        <end position="150"/>
    </location>
</feature>